<dbReference type="Gene3D" id="3.40.190.10">
    <property type="entry name" value="Periplasmic binding protein-like II"/>
    <property type="match status" value="2"/>
</dbReference>
<gene>
    <name evidence="2" type="ORF">PMH09_08280</name>
</gene>
<organism evidence="2 3">
    <name type="scientific">Roseofilum casamattae BLCC-M143</name>
    <dbReference type="NCBI Taxonomy" id="3022442"/>
    <lineage>
        <taxon>Bacteria</taxon>
        <taxon>Bacillati</taxon>
        <taxon>Cyanobacteriota</taxon>
        <taxon>Cyanophyceae</taxon>
        <taxon>Desertifilales</taxon>
        <taxon>Desertifilaceae</taxon>
        <taxon>Roseofilum</taxon>
        <taxon>Roseofilum casamattae</taxon>
    </lineage>
</organism>
<dbReference type="InterPro" id="IPR050490">
    <property type="entry name" value="Bact_solute-bd_prot1"/>
</dbReference>
<dbReference type="PANTHER" id="PTHR43649">
    <property type="entry name" value="ARABINOSE-BINDING PROTEIN-RELATED"/>
    <property type="match status" value="1"/>
</dbReference>
<keyword evidence="3" id="KW-1185">Reference proteome</keyword>
<evidence type="ECO:0000313" key="3">
    <source>
        <dbReference type="Proteomes" id="UP001232992"/>
    </source>
</evidence>
<accession>A0ABT7BVH3</accession>
<reference evidence="2 3" key="1">
    <citation type="submission" date="2023-01" db="EMBL/GenBank/DDBJ databases">
        <title>Novel diversity within Roseofilum (Cyanobacteria; Desertifilaceae) from marine benthic mats with descriptions of four novel species.</title>
        <authorList>
            <person name="Wang Y."/>
            <person name="Berthold D.E."/>
            <person name="Hu J."/>
            <person name="Lefler F.W."/>
            <person name="Laughinghouse H.D. IV."/>
        </authorList>
    </citation>
    <scope>NUCLEOTIDE SEQUENCE [LARGE SCALE GENOMIC DNA]</scope>
    <source>
        <strain evidence="2 3">BLCC-M143</strain>
    </source>
</reference>
<protein>
    <submittedName>
        <fullName evidence="2">Sugar ABC transporter substrate-binding protein</fullName>
    </submittedName>
</protein>
<dbReference type="Proteomes" id="UP001232992">
    <property type="component" value="Unassembled WGS sequence"/>
</dbReference>
<proteinExistence type="predicted"/>
<dbReference type="RefSeq" id="WP_347179014.1">
    <property type="nucleotide sequence ID" value="NZ_JAQOSQ010000006.1"/>
</dbReference>
<feature type="signal peptide" evidence="1">
    <location>
        <begin position="1"/>
        <end position="31"/>
    </location>
</feature>
<comment type="caution">
    <text evidence="2">The sequence shown here is derived from an EMBL/GenBank/DDBJ whole genome shotgun (WGS) entry which is preliminary data.</text>
</comment>
<dbReference type="SUPFAM" id="SSF53850">
    <property type="entry name" value="Periplasmic binding protein-like II"/>
    <property type="match status" value="1"/>
</dbReference>
<dbReference type="PANTHER" id="PTHR43649:SF12">
    <property type="entry name" value="DIACETYLCHITOBIOSE BINDING PROTEIN DASA"/>
    <property type="match status" value="1"/>
</dbReference>
<keyword evidence="1" id="KW-0732">Signal</keyword>
<evidence type="ECO:0000256" key="1">
    <source>
        <dbReference type="SAM" id="SignalP"/>
    </source>
</evidence>
<dbReference type="CDD" id="cd13585">
    <property type="entry name" value="PBP2_TMBP_like"/>
    <property type="match status" value="1"/>
</dbReference>
<evidence type="ECO:0000313" key="2">
    <source>
        <dbReference type="EMBL" id="MDJ1183191.1"/>
    </source>
</evidence>
<name>A0ABT7BVH3_9CYAN</name>
<sequence length="430" mass="47353">MFFHRRQSRSFLLLVAIAFSLSWLISCTAPAPEGSSGAKEIEFWTMQLQPKFTDYFTERIAQFEGENPGVTVRWVDVPWAAMESKILTAVAAQTAPDVVNLNPNFASTLAARNAWLSLGERVSSEDRDRYLSGIWQANTLEDTTFGLPWYLTARVTLYNTELLQQAGITEAPTTYAELAKVAQQVKEKTGKFAFFVTFVPEDSAEVLESLVQMGVTLVDDSGKAAFNSPEGKAAFEYWVDLYQKGWLPREVLTQGHRRAIELYQAGEIALLFSGPEFMNAIATNAPDISKVTSTSPQITGNTGKVNVAAMNVVIPQQTDVPEEALEFALFITNANNQLAFARAANVLPSTVDSLQEYQDLLKQSEEGTPVEQARLVSSQQLESAEVLIPAMKGLADLKKAIYDNLQAAMLGEKNVDRALADAAETWNSLN</sequence>
<dbReference type="PROSITE" id="PS51257">
    <property type="entry name" value="PROKAR_LIPOPROTEIN"/>
    <property type="match status" value="1"/>
</dbReference>
<dbReference type="EMBL" id="JAQOSQ010000006">
    <property type="protein sequence ID" value="MDJ1183191.1"/>
    <property type="molecule type" value="Genomic_DNA"/>
</dbReference>
<dbReference type="Pfam" id="PF01547">
    <property type="entry name" value="SBP_bac_1"/>
    <property type="match status" value="1"/>
</dbReference>
<feature type="chain" id="PRO_5046902517" evidence="1">
    <location>
        <begin position="32"/>
        <end position="430"/>
    </location>
</feature>
<dbReference type="InterPro" id="IPR006059">
    <property type="entry name" value="SBP"/>
</dbReference>